<dbReference type="Pfam" id="PF12244">
    <property type="entry name" value="DUF3606"/>
    <property type="match status" value="1"/>
</dbReference>
<proteinExistence type="predicted"/>
<accession>A0ABZ0WAB1</accession>
<protein>
    <submittedName>
        <fullName evidence="1">DUF3606 domain-containing protein</fullName>
    </submittedName>
</protein>
<dbReference type="InterPro" id="IPR022037">
    <property type="entry name" value="DUF3606"/>
</dbReference>
<dbReference type="EMBL" id="CP139960">
    <property type="protein sequence ID" value="WQD39523.1"/>
    <property type="molecule type" value="Genomic_DNA"/>
</dbReference>
<evidence type="ECO:0000313" key="2">
    <source>
        <dbReference type="Proteomes" id="UP001325680"/>
    </source>
</evidence>
<organism evidence="1 2">
    <name type="scientific">Niabella yanshanensis</name>
    <dbReference type="NCBI Taxonomy" id="577386"/>
    <lineage>
        <taxon>Bacteria</taxon>
        <taxon>Pseudomonadati</taxon>
        <taxon>Bacteroidota</taxon>
        <taxon>Chitinophagia</taxon>
        <taxon>Chitinophagales</taxon>
        <taxon>Chitinophagaceae</taxon>
        <taxon>Niabella</taxon>
    </lineage>
</organism>
<keyword evidence="2" id="KW-1185">Reference proteome</keyword>
<reference evidence="1 2" key="1">
    <citation type="submission" date="2023-12" db="EMBL/GenBank/DDBJ databases">
        <title>Genome sequencing and assembly of bacterial species from a model synthetic community.</title>
        <authorList>
            <person name="Hogle S.L."/>
        </authorList>
    </citation>
    <scope>NUCLEOTIDE SEQUENCE [LARGE SCALE GENOMIC DNA]</scope>
    <source>
        <strain evidence="1 2">HAMBI_3031</strain>
    </source>
</reference>
<gene>
    <name evidence="1" type="ORF">U0035_05105</name>
</gene>
<dbReference type="RefSeq" id="WP_114788961.1">
    <property type="nucleotide sequence ID" value="NZ_CP139960.1"/>
</dbReference>
<name>A0ABZ0WAB1_9BACT</name>
<dbReference type="Proteomes" id="UP001325680">
    <property type="component" value="Chromosome"/>
</dbReference>
<evidence type="ECO:0000313" key="1">
    <source>
        <dbReference type="EMBL" id="WQD39523.1"/>
    </source>
</evidence>
<sequence>MADDKTKNDARDRNQVAGGEDYEVQYMIKKHGVTKEEVLAAIKAVGNHREKIEAYLLSHKK</sequence>